<dbReference type="Proteomes" id="UP000002258">
    <property type="component" value="Chromosome 6"/>
</dbReference>
<dbReference type="InterPro" id="IPR017081">
    <property type="entry name" value="Ribosomal_mS35"/>
</dbReference>
<keyword evidence="1" id="KW-0496">Mitochondrion</keyword>
<evidence type="ECO:0000313" key="4">
    <source>
        <dbReference type="Proteomes" id="UP000002258"/>
    </source>
</evidence>
<dbReference type="GO" id="GO:0005763">
    <property type="term" value="C:mitochondrial small ribosomal subunit"/>
    <property type="evidence" value="ECO:0007669"/>
    <property type="project" value="UniProtKB-UniRule"/>
</dbReference>
<dbReference type="eggNOG" id="KOG3933">
    <property type="taxonomic scope" value="Eukaryota"/>
</dbReference>
<dbReference type="GO" id="GO:0003735">
    <property type="term" value="F:structural constituent of ribosome"/>
    <property type="evidence" value="ECO:0007669"/>
    <property type="project" value="UniProtKB-UniRule"/>
</dbReference>
<name>A3LXJ9_PICST</name>
<dbReference type="GO" id="GO:0032543">
    <property type="term" value="P:mitochondrial translation"/>
    <property type="evidence" value="ECO:0007669"/>
    <property type="project" value="UniProtKB-UniRule"/>
</dbReference>
<dbReference type="HOGENOM" id="CLU_943997_0_0_1"/>
<keyword evidence="4" id="KW-1185">Reference proteome</keyword>
<dbReference type="InterPro" id="IPR019349">
    <property type="entry name" value="Ribosomal_mS35_mit"/>
</dbReference>
<dbReference type="Pfam" id="PF10213">
    <property type="entry name" value="MRP-S28"/>
    <property type="match status" value="1"/>
</dbReference>
<dbReference type="OMA" id="YRQEYKP"/>
<accession>A3LXJ9</accession>
<dbReference type="EMBL" id="CP000500">
    <property type="protein sequence ID" value="ABN67473.1"/>
    <property type="molecule type" value="Genomic_DNA"/>
</dbReference>
<dbReference type="AlphaFoldDB" id="A3LXJ9"/>
<dbReference type="KEGG" id="pic:PICST_84865"/>
<organism evidence="3 4">
    <name type="scientific">Scheffersomyces stipitis (strain ATCC 58785 / CBS 6054 / NBRC 10063 / NRRL Y-11545)</name>
    <name type="common">Yeast</name>
    <name type="synonym">Pichia stipitis</name>
    <dbReference type="NCBI Taxonomy" id="322104"/>
    <lineage>
        <taxon>Eukaryota</taxon>
        <taxon>Fungi</taxon>
        <taxon>Dikarya</taxon>
        <taxon>Ascomycota</taxon>
        <taxon>Saccharomycotina</taxon>
        <taxon>Pichiomycetes</taxon>
        <taxon>Debaryomycetaceae</taxon>
        <taxon>Scheffersomyces</taxon>
    </lineage>
</organism>
<dbReference type="PANTHER" id="PTHR13490">
    <property type="entry name" value="MITOCHONDRIAL 28S RIBOSOMAL PROTEIN S28"/>
    <property type="match status" value="1"/>
</dbReference>
<dbReference type="InterPro" id="IPR039848">
    <property type="entry name" value="Ribosomal_mS35_mt"/>
</dbReference>
<comment type="subcellular location">
    <subcellularLocation>
        <location evidence="1">Mitochondrion</location>
    </subcellularLocation>
</comment>
<dbReference type="PANTHER" id="PTHR13490:SF0">
    <property type="entry name" value="SMALL RIBOSOMAL SUBUNIT PROTEIN MS35"/>
    <property type="match status" value="1"/>
</dbReference>
<dbReference type="PIRSF" id="PIRSF036995">
    <property type="entry name" value="RSM24"/>
    <property type="match status" value="1"/>
</dbReference>
<evidence type="ECO:0000256" key="1">
    <source>
        <dbReference type="PIRNR" id="PIRNR036995"/>
    </source>
</evidence>
<dbReference type="OrthoDB" id="283424at2759"/>
<dbReference type="GeneID" id="4840351"/>
<keyword evidence="1" id="KW-0689">Ribosomal protein</keyword>
<dbReference type="RefSeq" id="XP_001385502.1">
    <property type="nucleotide sequence ID" value="XM_001385465.1"/>
</dbReference>
<keyword evidence="1" id="KW-0687">Ribonucleoprotein</keyword>
<comment type="function">
    <text evidence="1">Component of the mitochondrial ribosome (mitoribosome), a dedicated translation machinery responsible for the synthesis of mitochondrial genome-encoded proteins, including at least some of the essential transmembrane subunits of the mitochondrial respiratory chain. The mitoribosomes are attached to the mitochondrial inner membrane and translation products are cotranslationally integrated into the membrane.</text>
</comment>
<comment type="similarity">
    <text evidence="1">Belongs to the mitochondrion-specific ribosomal protein mS35 family.</text>
</comment>
<evidence type="ECO:0000313" key="3">
    <source>
        <dbReference type="EMBL" id="ABN67473.1"/>
    </source>
</evidence>
<protein>
    <recommendedName>
        <fullName evidence="1">Small ribosomal subunit protein mS35</fullName>
    </recommendedName>
    <alternativeName>
        <fullName evidence="1">37S ribosomal protein S24, mitochondrial</fullName>
    </alternativeName>
</protein>
<dbReference type="FunCoup" id="A3LXJ9">
    <property type="interactions" value="161"/>
</dbReference>
<gene>
    <name evidence="3" type="primary">RSM24</name>
    <name evidence="3" type="ORF">PICST_84865</name>
</gene>
<proteinExistence type="inferred from homology"/>
<dbReference type="STRING" id="322104.A3LXJ9"/>
<evidence type="ECO:0000259" key="2">
    <source>
        <dbReference type="Pfam" id="PF10213"/>
    </source>
</evidence>
<sequence length="307" mass="35740">MKVLRTCLRVQAGRFYSKAVEAGSQPLFLNPHEWKGLPADQIFELHNLRKEYLGDKYNPSDEERNAILSTITALAKNTPELDYTYEIDNFQERFMNNTPMNKRGLPQKRSNTYVIEKGETPHQKRRIEQLARVSAYEMPLLAKFRQSYEPKPASETPLKLTYNTDFSNESNKFNRQVTLNVNINDLGLSDKQQHKFILLAGNKYNFDTTTLRLKTDQFSEAAQNARWLVDTFNKLLAEAKDLSKEDFADIPLDRRHMKLLKTKYEPQFPEAWKRPQDAPVVKHNVVNRLVELVKEKKDDQYVSGLSP</sequence>
<reference evidence="3 4" key="1">
    <citation type="journal article" date="2007" name="Nat. Biotechnol.">
        <title>Genome sequence of the lignocellulose-bioconverting and xylose-fermenting yeast Pichia stipitis.</title>
        <authorList>
            <person name="Jeffries T.W."/>
            <person name="Grigoriev I.V."/>
            <person name="Grimwood J."/>
            <person name="Laplaza J.M."/>
            <person name="Aerts A."/>
            <person name="Salamov A."/>
            <person name="Schmutz J."/>
            <person name="Lindquist E."/>
            <person name="Dehal P."/>
            <person name="Shapiro H."/>
            <person name="Jin Y.S."/>
            <person name="Passoth V."/>
            <person name="Richardson P.M."/>
        </authorList>
    </citation>
    <scope>NUCLEOTIDE SEQUENCE [LARGE SCALE GENOMIC DNA]</scope>
    <source>
        <strain evidence="4">ATCC 58785 / CBS 6054 / NBRC 10063 / NRRL Y-11545</strain>
    </source>
</reference>
<dbReference type="InParanoid" id="A3LXJ9"/>
<feature type="domain" description="Small ribosomal subunit protein mS35 mitochondrial conserved" evidence="2">
    <location>
        <begin position="148"/>
        <end position="273"/>
    </location>
</feature>